<dbReference type="EMBL" id="BPLQ01000191">
    <property type="protein sequence ID" value="GIX68619.1"/>
    <property type="molecule type" value="Genomic_DNA"/>
</dbReference>
<dbReference type="AlphaFoldDB" id="A0AAV4M8C6"/>
<sequence length="132" mass="14742">MQNPECFVSESIDGILPWREVCQESSSPLRRALVCRRVSAVLIALMEMRAPRTRAVFDSLILTRRKTLPPVCVASDSEVSGPSPNRRLRETEGGILFHPPSPHIAIELHVTLAVAFSTCCLQPLVKSFNFRE</sequence>
<dbReference type="Proteomes" id="UP001054837">
    <property type="component" value="Unassembled WGS sequence"/>
</dbReference>
<evidence type="ECO:0000313" key="1">
    <source>
        <dbReference type="EMBL" id="GIX68619.1"/>
    </source>
</evidence>
<proteinExistence type="predicted"/>
<protein>
    <submittedName>
        <fullName evidence="1">Uncharacterized protein</fullName>
    </submittedName>
</protein>
<keyword evidence="2" id="KW-1185">Reference proteome</keyword>
<gene>
    <name evidence="1" type="ORF">CDAR_47491</name>
</gene>
<reference evidence="1 2" key="1">
    <citation type="submission" date="2021-06" db="EMBL/GenBank/DDBJ databases">
        <title>Caerostris darwini draft genome.</title>
        <authorList>
            <person name="Kono N."/>
            <person name="Arakawa K."/>
        </authorList>
    </citation>
    <scope>NUCLEOTIDE SEQUENCE [LARGE SCALE GENOMIC DNA]</scope>
</reference>
<evidence type="ECO:0000313" key="2">
    <source>
        <dbReference type="Proteomes" id="UP001054837"/>
    </source>
</evidence>
<comment type="caution">
    <text evidence="1">The sequence shown here is derived from an EMBL/GenBank/DDBJ whole genome shotgun (WGS) entry which is preliminary data.</text>
</comment>
<name>A0AAV4M8C6_9ARAC</name>
<organism evidence="1 2">
    <name type="scientific">Caerostris darwini</name>
    <dbReference type="NCBI Taxonomy" id="1538125"/>
    <lineage>
        <taxon>Eukaryota</taxon>
        <taxon>Metazoa</taxon>
        <taxon>Ecdysozoa</taxon>
        <taxon>Arthropoda</taxon>
        <taxon>Chelicerata</taxon>
        <taxon>Arachnida</taxon>
        <taxon>Araneae</taxon>
        <taxon>Araneomorphae</taxon>
        <taxon>Entelegynae</taxon>
        <taxon>Araneoidea</taxon>
        <taxon>Araneidae</taxon>
        <taxon>Caerostris</taxon>
    </lineage>
</organism>
<accession>A0AAV4M8C6</accession>